<evidence type="ECO:0000256" key="8">
    <source>
        <dbReference type="SAM" id="Phobius"/>
    </source>
</evidence>
<dbReference type="SUPFAM" id="SSF55874">
    <property type="entry name" value="ATPase domain of HSP90 chaperone/DNA topoisomerase II/histidine kinase"/>
    <property type="match status" value="1"/>
</dbReference>
<accession>A0A9D2E7F6</accession>
<reference evidence="10" key="2">
    <citation type="submission" date="2021-04" db="EMBL/GenBank/DDBJ databases">
        <authorList>
            <person name="Gilroy R."/>
        </authorList>
    </citation>
    <scope>NUCLEOTIDE SEQUENCE</scope>
    <source>
        <strain evidence="10">ChiHjej9B8-1298</strain>
    </source>
</reference>
<dbReference type="InterPro" id="IPR036097">
    <property type="entry name" value="HisK_dim/P_sf"/>
</dbReference>
<dbReference type="SUPFAM" id="SSF47384">
    <property type="entry name" value="Homodimeric domain of signal transducing histidine kinase"/>
    <property type="match status" value="1"/>
</dbReference>
<dbReference type="InterPro" id="IPR003661">
    <property type="entry name" value="HisK_dim/P_dom"/>
</dbReference>
<keyword evidence="8" id="KW-0472">Membrane</keyword>
<dbReference type="PANTHER" id="PTHR45436:SF5">
    <property type="entry name" value="SENSOR HISTIDINE KINASE TRCS"/>
    <property type="match status" value="1"/>
</dbReference>
<feature type="domain" description="Histidine kinase" evidence="9">
    <location>
        <begin position="152"/>
        <end position="352"/>
    </location>
</feature>
<dbReference type="PANTHER" id="PTHR45436">
    <property type="entry name" value="SENSOR HISTIDINE KINASE YKOH"/>
    <property type="match status" value="1"/>
</dbReference>
<dbReference type="EC" id="2.7.13.3" evidence="2"/>
<evidence type="ECO:0000313" key="10">
    <source>
        <dbReference type="EMBL" id="HIZ32222.1"/>
    </source>
</evidence>
<evidence type="ECO:0000256" key="5">
    <source>
        <dbReference type="ARBA" id="ARBA00022692"/>
    </source>
</evidence>
<dbReference type="SMART" id="SM00387">
    <property type="entry name" value="HATPase_c"/>
    <property type="match status" value="1"/>
</dbReference>
<proteinExistence type="predicted"/>
<dbReference type="Pfam" id="PF02518">
    <property type="entry name" value="HATPase_c"/>
    <property type="match status" value="1"/>
</dbReference>
<evidence type="ECO:0000256" key="1">
    <source>
        <dbReference type="ARBA" id="ARBA00000085"/>
    </source>
</evidence>
<dbReference type="GO" id="GO:0000155">
    <property type="term" value="F:phosphorelay sensor kinase activity"/>
    <property type="evidence" value="ECO:0007669"/>
    <property type="project" value="InterPro"/>
</dbReference>
<name>A0A9D2E7F6_9BACE</name>
<evidence type="ECO:0000256" key="7">
    <source>
        <dbReference type="ARBA" id="ARBA00022989"/>
    </source>
</evidence>
<keyword evidence="7 8" id="KW-1133">Transmembrane helix</keyword>
<protein>
    <recommendedName>
        <fullName evidence="2">histidine kinase</fullName>
        <ecNumber evidence="2">2.7.13.3</ecNumber>
    </recommendedName>
</protein>
<evidence type="ECO:0000313" key="11">
    <source>
        <dbReference type="Proteomes" id="UP000824028"/>
    </source>
</evidence>
<evidence type="ECO:0000256" key="4">
    <source>
        <dbReference type="ARBA" id="ARBA00022679"/>
    </source>
</evidence>
<evidence type="ECO:0000256" key="6">
    <source>
        <dbReference type="ARBA" id="ARBA00022777"/>
    </source>
</evidence>
<dbReference type="EMBL" id="DXBX01000011">
    <property type="protein sequence ID" value="HIZ32222.1"/>
    <property type="molecule type" value="Genomic_DNA"/>
</dbReference>
<organism evidence="10 11">
    <name type="scientific">Candidatus Bacteroides merdigallinarum</name>
    <dbReference type="NCBI Taxonomy" id="2838473"/>
    <lineage>
        <taxon>Bacteria</taxon>
        <taxon>Pseudomonadati</taxon>
        <taxon>Bacteroidota</taxon>
        <taxon>Bacteroidia</taxon>
        <taxon>Bacteroidales</taxon>
        <taxon>Bacteroidaceae</taxon>
        <taxon>Bacteroides</taxon>
    </lineage>
</organism>
<feature type="transmembrane region" description="Helical" evidence="8">
    <location>
        <begin position="67"/>
        <end position="89"/>
    </location>
</feature>
<evidence type="ECO:0000256" key="2">
    <source>
        <dbReference type="ARBA" id="ARBA00012438"/>
    </source>
</evidence>
<gene>
    <name evidence="10" type="ORF">H9814_01555</name>
</gene>
<dbReference type="Pfam" id="PF00512">
    <property type="entry name" value="HisKA"/>
    <property type="match status" value="1"/>
</dbReference>
<dbReference type="SMART" id="SM00388">
    <property type="entry name" value="HisKA"/>
    <property type="match status" value="1"/>
</dbReference>
<keyword evidence="4" id="KW-0808">Transferase</keyword>
<dbReference type="GO" id="GO:0005886">
    <property type="term" value="C:plasma membrane"/>
    <property type="evidence" value="ECO:0007669"/>
    <property type="project" value="TreeGrafter"/>
</dbReference>
<sequence length="352" mass="40266">MLRSSLNNRMLTQFVACIAVLMLLATPLFYFLTKHYYAEDMIDIIEAVGQGQPIPALDLEEDIMQGVMLQFGLIVGVLAVAIVLTLRFISHRLWKPFDQTLHQIESFRLEDGKLPALPDTDIKEFARLNRSLETLMGNSLVSYRTQKEFTENASHELQTPLAVFQTKLDLLLQQPGLTERQAELIQGLYEDSNRLSRLNRNLLLLAKIDNRQYGQMEDIRLTRFLDELTPFLQSIAGDLFLYEEFTNSTLTVRANRTLLESLVNNLVVNAVRHNRPKGEIYLTVSGRELTIANTSDEPALDARLIFNRFYRPSEKVKGNGLGLAIVRAICDYHGWTVAYCYEEGMHRFTVSF</sequence>
<dbReference type="Gene3D" id="3.30.565.10">
    <property type="entry name" value="Histidine kinase-like ATPase, C-terminal domain"/>
    <property type="match status" value="1"/>
</dbReference>
<evidence type="ECO:0000256" key="3">
    <source>
        <dbReference type="ARBA" id="ARBA00022553"/>
    </source>
</evidence>
<evidence type="ECO:0000259" key="9">
    <source>
        <dbReference type="PROSITE" id="PS50109"/>
    </source>
</evidence>
<keyword evidence="3" id="KW-0597">Phosphoprotein</keyword>
<dbReference type="InterPro" id="IPR003594">
    <property type="entry name" value="HATPase_dom"/>
</dbReference>
<dbReference type="Proteomes" id="UP000824028">
    <property type="component" value="Unassembled WGS sequence"/>
</dbReference>
<keyword evidence="5 8" id="KW-0812">Transmembrane</keyword>
<comment type="catalytic activity">
    <reaction evidence="1">
        <text>ATP + protein L-histidine = ADP + protein N-phospho-L-histidine.</text>
        <dbReference type="EC" id="2.7.13.3"/>
    </reaction>
</comment>
<dbReference type="InterPro" id="IPR050428">
    <property type="entry name" value="TCS_sensor_his_kinase"/>
</dbReference>
<dbReference type="CDD" id="cd00082">
    <property type="entry name" value="HisKA"/>
    <property type="match status" value="1"/>
</dbReference>
<comment type="caution">
    <text evidence="10">The sequence shown here is derived from an EMBL/GenBank/DDBJ whole genome shotgun (WGS) entry which is preliminary data.</text>
</comment>
<dbReference type="Gene3D" id="1.10.287.130">
    <property type="match status" value="1"/>
</dbReference>
<dbReference type="InterPro" id="IPR036890">
    <property type="entry name" value="HATPase_C_sf"/>
</dbReference>
<dbReference type="AlphaFoldDB" id="A0A9D2E7F6"/>
<dbReference type="InterPro" id="IPR005467">
    <property type="entry name" value="His_kinase_dom"/>
</dbReference>
<feature type="transmembrane region" description="Helical" evidence="8">
    <location>
        <begin position="12"/>
        <end position="32"/>
    </location>
</feature>
<dbReference type="PROSITE" id="PS50109">
    <property type="entry name" value="HIS_KIN"/>
    <property type="match status" value="1"/>
</dbReference>
<keyword evidence="6 10" id="KW-0418">Kinase</keyword>
<reference evidence="10" key="1">
    <citation type="journal article" date="2021" name="PeerJ">
        <title>Extensive microbial diversity within the chicken gut microbiome revealed by metagenomics and culture.</title>
        <authorList>
            <person name="Gilroy R."/>
            <person name="Ravi A."/>
            <person name="Getino M."/>
            <person name="Pursley I."/>
            <person name="Horton D.L."/>
            <person name="Alikhan N.F."/>
            <person name="Baker D."/>
            <person name="Gharbi K."/>
            <person name="Hall N."/>
            <person name="Watson M."/>
            <person name="Adriaenssens E.M."/>
            <person name="Foster-Nyarko E."/>
            <person name="Jarju S."/>
            <person name="Secka A."/>
            <person name="Antonio M."/>
            <person name="Oren A."/>
            <person name="Chaudhuri R.R."/>
            <person name="La Ragione R."/>
            <person name="Hildebrand F."/>
            <person name="Pallen M.J."/>
        </authorList>
    </citation>
    <scope>NUCLEOTIDE SEQUENCE</scope>
    <source>
        <strain evidence="10">ChiHjej9B8-1298</strain>
    </source>
</reference>